<dbReference type="PANTHER" id="PTHR43717:SF1">
    <property type="entry name" value="ANAEROBIC NITRIC OXIDE REDUCTASE FLAVORUBREDOXIN"/>
    <property type="match status" value="1"/>
</dbReference>
<accession>G7V6E0</accession>
<sequence>MHQTFKAVKVREGLYWVGAIDWAIRDFHGYATSRGTTYNAFLVLGESPILIDTVKAPFYDEMMARIASVVDPHEIELVISNHAEMDHSGCLPKVIDEVKPKKVLASKMGVKALRAHFGDALEVEEFPSGGVLEVYGVKFQFMETRMLHWPDSMFTYMPEEKILFSQDGFGMHLATYERFADQIPRWILEQEAAKYYANILNPYSPLVAKLLAQTQEMGLEVDLLLPDHGPIYRTKEDIKWIIGRYADWSSGKLPQKVVVFYDTMWGSTDKLARAIGEGIASRGISAKLLPLGGAHRSDVATELLEAGGLVVGAPTLNNNMFPSVADVLTYVKGLGFKGRIGAAFGSYGWGGESVKQVAQVLEEMGTKVVDTLKVQYVPDQDDLYAAYQMGVKVAEELKATN</sequence>
<evidence type="ECO:0000313" key="4">
    <source>
        <dbReference type="Proteomes" id="UP000005868"/>
    </source>
</evidence>
<dbReference type="SUPFAM" id="SSF56281">
    <property type="entry name" value="Metallo-hydrolase/oxidoreductase"/>
    <property type="match status" value="1"/>
</dbReference>
<dbReference type="InterPro" id="IPR008254">
    <property type="entry name" value="Flavodoxin/NO_synth"/>
</dbReference>
<dbReference type="Pfam" id="PF19583">
    <property type="entry name" value="ODP"/>
    <property type="match status" value="1"/>
</dbReference>
<comment type="similarity">
    <text evidence="1">In the N-terminal section; belongs to the zinc metallo-hydrolase group 3 family.</text>
</comment>
<dbReference type="PROSITE" id="PS00201">
    <property type="entry name" value="FLAVODOXIN"/>
    <property type="match status" value="1"/>
</dbReference>
<reference evidence="3 4" key="2">
    <citation type="journal article" date="2012" name="Stand. Genomic Sci.">
        <title>Genome sequence of the moderately thermophilic, amino-acid-degrading and sulfur-reducing bacterium Thermovirga lienii type strain (Cas60314(T)).</title>
        <authorList>
            <person name="Goker M."/>
            <person name="Saunders E."/>
            <person name="Lapidus A."/>
            <person name="Nolan M."/>
            <person name="Lucas S."/>
            <person name="Hammon N."/>
            <person name="Deshpande S."/>
            <person name="Cheng J.F."/>
            <person name="Han C."/>
            <person name="Tapia R."/>
            <person name="Goodwin L.A."/>
            <person name="Pitluck S."/>
            <person name="Liolios K."/>
            <person name="Mavromatis K."/>
            <person name="Pagani I."/>
            <person name="Ivanova N."/>
            <person name="Mikhailova N."/>
            <person name="Pati A."/>
            <person name="Chen A."/>
            <person name="Palaniappan K."/>
            <person name="Land M."/>
            <person name="Chang Y.J."/>
            <person name="Jeffries C.D."/>
            <person name="Brambilla E.M."/>
            <person name="Rohde M."/>
            <person name="Spring S."/>
            <person name="Detter J.C."/>
            <person name="Woyke T."/>
            <person name="Bristow J."/>
            <person name="Eisen J.A."/>
            <person name="Markowitz V."/>
            <person name="Hugenholtz P."/>
            <person name="Kyrpides N.C."/>
            <person name="Klenk H.P."/>
        </authorList>
    </citation>
    <scope>NUCLEOTIDE SEQUENCE [LARGE SCALE GENOMIC DNA]</scope>
    <source>
        <strain evidence="4">ATCC BAA-1197 / DSM 17291 / Cas60314</strain>
    </source>
</reference>
<dbReference type="SMART" id="SM00849">
    <property type="entry name" value="Lactamase_B"/>
    <property type="match status" value="1"/>
</dbReference>
<dbReference type="eggNOG" id="COG0426">
    <property type="taxonomic scope" value="Bacteria"/>
</dbReference>
<dbReference type="PIRSF" id="PIRSF005243">
    <property type="entry name" value="ROO"/>
    <property type="match status" value="1"/>
</dbReference>
<protein>
    <submittedName>
        <fullName evidence="3">Flavodoxin/nitric oxide synthase</fullName>
    </submittedName>
</protein>
<dbReference type="InterPro" id="IPR001226">
    <property type="entry name" value="Flavodoxin_CS"/>
</dbReference>
<dbReference type="InterPro" id="IPR036866">
    <property type="entry name" value="RibonucZ/Hydroxyglut_hydro"/>
</dbReference>
<dbReference type="KEGG" id="tli:Tlie_0225"/>
<dbReference type="InterPro" id="IPR001279">
    <property type="entry name" value="Metallo-B-lactamas"/>
</dbReference>
<evidence type="ECO:0000256" key="1">
    <source>
        <dbReference type="ARBA" id="ARBA00007121"/>
    </source>
</evidence>
<evidence type="ECO:0000259" key="2">
    <source>
        <dbReference type="PROSITE" id="PS50902"/>
    </source>
</evidence>
<dbReference type="Pfam" id="PF00258">
    <property type="entry name" value="Flavodoxin_1"/>
    <property type="match status" value="1"/>
</dbReference>
<dbReference type="Proteomes" id="UP000005868">
    <property type="component" value="Chromosome"/>
</dbReference>
<dbReference type="GO" id="GO:0046872">
    <property type="term" value="F:metal ion binding"/>
    <property type="evidence" value="ECO:0007669"/>
    <property type="project" value="InterPro"/>
</dbReference>
<dbReference type="GO" id="GO:0016491">
    <property type="term" value="F:oxidoreductase activity"/>
    <property type="evidence" value="ECO:0007669"/>
    <property type="project" value="InterPro"/>
</dbReference>
<gene>
    <name evidence="3" type="ordered locus">Tlie_0225</name>
</gene>
<keyword evidence="4" id="KW-1185">Reference proteome</keyword>
<dbReference type="EMBL" id="CP003096">
    <property type="protein sequence ID" value="AER65969.1"/>
    <property type="molecule type" value="Genomic_DNA"/>
</dbReference>
<organism evidence="3 4">
    <name type="scientific">Thermovirga lienii (strain ATCC BAA-1197 / DSM 17291 / Cas60314)</name>
    <dbReference type="NCBI Taxonomy" id="580340"/>
    <lineage>
        <taxon>Bacteria</taxon>
        <taxon>Thermotogati</taxon>
        <taxon>Synergistota</taxon>
        <taxon>Synergistia</taxon>
        <taxon>Synergistales</taxon>
        <taxon>Thermovirgaceae</taxon>
        <taxon>Thermovirga</taxon>
    </lineage>
</organism>
<dbReference type="PANTHER" id="PTHR43717">
    <property type="entry name" value="ANAEROBIC NITRIC OXIDE REDUCTASE FLAVORUBREDOXIN"/>
    <property type="match status" value="1"/>
</dbReference>
<dbReference type="STRING" id="580340.Tlie_0225"/>
<dbReference type="PROSITE" id="PS50902">
    <property type="entry name" value="FLAVODOXIN_LIKE"/>
    <property type="match status" value="1"/>
</dbReference>
<dbReference type="InterPro" id="IPR016440">
    <property type="entry name" value="Rubredoxin-O_OxRdtase"/>
</dbReference>
<dbReference type="Gene3D" id="3.40.50.360">
    <property type="match status" value="1"/>
</dbReference>
<dbReference type="HOGENOM" id="CLU_017490_0_0_0"/>
<feature type="domain" description="Flavodoxin-like" evidence="2">
    <location>
        <begin position="257"/>
        <end position="394"/>
    </location>
</feature>
<dbReference type="OrthoDB" id="9807946at2"/>
<dbReference type="SUPFAM" id="SSF52218">
    <property type="entry name" value="Flavoproteins"/>
    <property type="match status" value="1"/>
</dbReference>
<reference evidence="4" key="1">
    <citation type="submission" date="2011-10" db="EMBL/GenBank/DDBJ databases">
        <title>The complete genome of chromosome of Thermovirga lienii DSM 17291.</title>
        <authorList>
            <consortium name="US DOE Joint Genome Institute (JGI-PGF)"/>
            <person name="Lucas S."/>
            <person name="Copeland A."/>
            <person name="Lapidus A."/>
            <person name="Glavina del Rio T."/>
            <person name="Dalin E."/>
            <person name="Tice H."/>
            <person name="Bruce D."/>
            <person name="Goodwin L."/>
            <person name="Pitluck S."/>
            <person name="Peters L."/>
            <person name="Mikhailova N."/>
            <person name="Saunders E."/>
            <person name="Kyrpides N."/>
            <person name="Mavromatis K."/>
            <person name="Ivanova N."/>
            <person name="Last F.I."/>
            <person name="Brettin T."/>
            <person name="Detter J.C."/>
            <person name="Han C."/>
            <person name="Larimer F."/>
            <person name="Land M."/>
            <person name="Hauser L."/>
            <person name="Markowitz V."/>
            <person name="Cheng J.-F."/>
            <person name="Hugenholtz P."/>
            <person name="Woyke T."/>
            <person name="Wu D."/>
            <person name="Spring S."/>
            <person name="Schroeder M."/>
            <person name="Brambilla E.-M."/>
            <person name="Klenk H.-P."/>
            <person name="Eisen J.A."/>
        </authorList>
    </citation>
    <scope>NUCLEOTIDE SEQUENCE [LARGE SCALE GENOMIC DNA]</scope>
    <source>
        <strain evidence="4">ATCC BAA-1197 / DSM 17291 / Cas60314</strain>
    </source>
</reference>
<dbReference type="CDD" id="cd07709">
    <property type="entry name" value="flavodiiron_proteins_MBL-fold"/>
    <property type="match status" value="1"/>
</dbReference>
<dbReference type="Gene3D" id="3.60.15.10">
    <property type="entry name" value="Ribonuclease Z/Hydroxyacylglutathione hydrolase-like"/>
    <property type="match status" value="1"/>
</dbReference>
<dbReference type="GO" id="GO:0010181">
    <property type="term" value="F:FMN binding"/>
    <property type="evidence" value="ECO:0007669"/>
    <property type="project" value="InterPro"/>
</dbReference>
<name>G7V6E0_THELD</name>
<dbReference type="GO" id="GO:0009055">
    <property type="term" value="F:electron transfer activity"/>
    <property type="evidence" value="ECO:0007669"/>
    <property type="project" value="InterPro"/>
</dbReference>
<dbReference type="InterPro" id="IPR045761">
    <property type="entry name" value="ODP_dom"/>
</dbReference>
<proteinExistence type="inferred from homology"/>
<evidence type="ECO:0000313" key="3">
    <source>
        <dbReference type="EMBL" id="AER65969.1"/>
    </source>
</evidence>
<dbReference type="AlphaFoldDB" id="G7V6E0"/>
<dbReference type="InterPro" id="IPR029039">
    <property type="entry name" value="Flavoprotein-like_sf"/>
</dbReference>